<dbReference type="PATRIC" id="fig|396014.3.peg.2786"/>
<dbReference type="GO" id="GO:0016740">
    <property type="term" value="F:transferase activity"/>
    <property type="evidence" value="ECO:0007669"/>
    <property type="project" value="UniProtKB-KW"/>
</dbReference>
<dbReference type="SUPFAM" id="SSF52317">
    <property type="entry name" value="Class I glutamine amidotransferase-like"/>
    <property type="match status" value="1"/>
</dbReference>
<dbReference type="RefSeq" id="WP_038373456.1">
    <property type="nucleotide sequence ID" value="NZ_BAAAOW010000006.1"/>
</dbReference>
<keyword evidence="2" id="KW-0315">Glutamine amidotransferase</keyword>
<evidence type="ECO:0000313" key="2">
    <source>
        <dbReference type="EMBL" id="EWS80311.1"/>
    </source>
</evidence>
<dbReference type="InterPro" id="IPR017926">
    <property type="entry name" value="GATASE"/>
</dbReference>
<accession>Z9JR77</accession>
<dbReference type="NCBIfam" id="NF005743">
    <property type="entry name" value="PRK07567.1"/>
    <property type="match status" value="1"/>
</dbReference>
<dbReference type="EC" id="6.3.5.2" evidence="2"/>
<keyword evidence="3" id="KW-1185">Reference proteome</keyword>
<dbReference type="CDD" id="cd01741">
    <property type="entry name" value="GATase1_1"/>
    <property type="match status" value="1"/>
</dbReference>
<protein>
    <submittedName>
        <fullName evidence="2">Glutamine amidotransferase</fullName>
        <ecNumber evidence="2">6.3.5.2</ecNumber>
    </submittedName>
</protein>
<dbReference type="GO" id="GO:0005829">
    <property type="term" value="C:cytosol"/>
    <property type="evidence" value="ECO:0007669"/>
    <property type="project" value="TreeGrafter"/>
</dbReference>
<dbReference type="EMBL" id="JDYK01000016">
    <property type="protein sequence ID" value="EWS80311.1"/>
    <property type="molecule type" value="Genomic_DNA"/>
</dbReference>
<organism evidence="2 3">
    <name type="scientific">Brachybacterium phenoliresistens</name>
    <dbReference type="NCBI Taxonomy" id="396014"/>
    <lineage>
        <taxon>Bacteria</taxon>
        <taxon>Bacillati</taxon>
        <taxon>Actinomycetota</taxon>
        <taxon>Actinomycetes</taxon>
        <taxon>Micrococcales</taxon>
        <taxon>Dermabacteraceae</taxon>
        <taxon>Brachybacterium</taxon>
    </lineage>
</organism>
<name>Z9JR77_9MICO</name>
<dbReference type="HOGENOM" id="CLU_054974_4_0_11"/>
<dbReference type="OrthoDB" id="5196541at2"/>
<sequence length="245" mass="26463">MRPFVLIATRAEDDAADTEYETFCALTGLAPEQLLRVRLERDPMPELDLEEISGIILGGSPYNASDPVESKSPAQRRAEAELSALMDRVIAQDVPLFGACYGVGALGTHQGAVVDRTFGEKAGAITVHLTEEGRADPLIREAGLGEDFVALVGHKEAISALPPHAVLLGRGDACPVQMFRVGTRQYATQFHPELDSEGLVVRAGIYREHGYYAPEEFDELAAQVRAVKADESSALLGAFARLFAR</sequence>
<evidence type="ECO:0000313" key="3">
    <source>
        <dbReference type="Proteomes" id="UP000023067"/>
    </source>
</evidence>
<dbReference type="AlphaFoldDB" id="Z9JR77"/>
<dbReference type="InterPro" id="IPR029062">
    <property type="entry name" value="Class_I_gatase-like"/>
</dbReference>
<evidence type="ECO:0000259" key="1">
    <source>
        <dbReference type="Pfam" id="PF00117"/>
    </source>
</evidence>
<dbReference type="Proteomes" id="UP000023067">
    <property type="component" value="Unassembled WGS sequence"/>
</dbReference>
<dbReference type="PANTHER" id="PTHR42695:SF5">
    <property type="entry name" value="GLUTAMINE AMIDOTRANSFERASE YLR126C-RELATED"/>
    <property type="match status" value="1"/>
</dbReference>
<dbReference type="PROSITE" id="PS51273">
    <property type="entry name" value="GATASE_TYPE_1"/>
    <property type="match status" value="1"/>
</dbReference>
<dbReference type="InterPro" id="IPR044992">
    <property type="entry name" value="ChyE-like"/>
</dbReference>
<dbReference type="eggNOG" id="COG0518">
    <property type="taxonomic scope" value="Bacteria"/>
</dbReference>
<dbReference type="STRING" id="396014.BF93_03780"/>
<keyword evidence="2" id="KW-0808">Transferase</keyword>
<gene>
    <name evidence="2" type="ORF">BF93_03780</name>
</gene>
<keyword evidence="2" id="KW-0436">Ligase</keyword>
<proteinExistence type="predicted"/>
<dbReference type="Pfam" id="PF00117">
    <property type="entry name" value="GATase"/>
    <property type="match status" value="1"/>
</dbReference>
<reference evidence="2 3" key="1">
    <citation type="submission" date="2014-02" db="EMBL/GenBank/DDBJ databases">
        <title>Genome sequence of Brachybacterium phenoliresistens strain W13A50.</title>
        <authorList>
            <person name="Wang X."/>
        </authorList>
    </citation>
    <scope>NUCLEOTIDE SEQUENCE [LARGE SCALE GENOMIC DNA]</scope>
    <source>
        <strain evidence="2 3">W13A50</strain>
    </source>
</reference>
<dbReference type="Gene3D" id="3.40.50.880">
    <property type="match status" value="1"/>
</dbReference>
<comment type="caution">
    <text evidence="2">The sequence shown here is derived from an EMBL/GenBank/DDBJ whole genome shotgun (WGS) entry which is preliminary data.</text>
</comment>
<dbReference type="GO" id="GO:0003922">
    <property type="term" value="F:GMP synthase (glutamine-hydrolyzing) activity"/>
    <property type="evidence" value="ECO:0007669"/>
    <property type="project" value="UniProtKB-EC"/>
</dbReference>
<feature type="domain" description="Glutamine amidotransferase" evidence="1">
    <location>
        <begin position="46"/>
        <end position="196"/>
    </location>
</feature>
<dbReference type="PANTHER" id="PTHR42695">
    <property type="entry name" value="GLUTAMINE AMIDOTRANSFERASE YLR126C-RELATED"/>
    <property type="match status" value="1"/>
</dbReference>